<dbReference type="AlphaFoldDB" id="A0AAX2CGW7"/>
<dbReference type="Proteomes" id="UP000242164">
    <property type="component" value="Unassembled WGS sequence"/>
</dbReference>
<accession>A0AAX2CGW7</accession>
<reference evidence="1 2" key="1">
    <citation type="submission" date="2016-08" db="EMBL/GenBank/DDBJ databases">
        <authorList>
            <person name="Loux V."/>
            <person name="Rue O."/>
        </authorList>
    </citation>
    <scope>NUCLEOTIDE SEQUENCE [LARGE SCALE GENOMIC DNA]</scope>
    <source>
        <strain evidence="1 2">AFSSA_08CEB44bac</strain>
    </source>
</reference>
<dbReference type="EMBL" id="FMIK01000024">
    <property type="protein sequence ID" value="SCL92676.1"/>
    <property type="molecule type" value="Genomic_DNA"/>
</dbReference>
<comment type="caution">
    <text evidence="1">The sequence shown here is derived from an EMBL/GenBank/DDBJ whole genome shotgun (WGS) entry which is preliminary data.</text>
</comment>
<proteinExistence type="predicted"/>
<name>A0AAX2CGW7_9BACI</name>
<protein>
    <submittedName>
        <fullName evidence="1">Uncharacterized protein</fullName>
    </submittedName>
</protein>
<evidence type="ECO:0000313" key="1">
    <source>
        <dbReference type="EMBL" id="SCL92676.1"/>
    </source>
</evidence>
<organism evidence="1 2">
    <name type="scientific">Bacillus cytotoxicus</name>
    <dbReference type="NCBI Taxonomy" id="580165"/>
    <lineage>
        <taxon>Bacteria</taxon>
        <taxon>Bacillati</taxon>
        <taxon>Bacillota</taxon>
        <taxon>Bacilli</taxon>
        <taxon>Bacillales</taxon>
        <taxon>Bacillaceae</taxon>
        <taxon>Bacillus</taxon>
        <taxon>Bacillus cereus group</taxon>
    </lineage>
</organism>
<gene>
    <name evidence="1" type="ORF">BCB44BAC_02099</name>
</gene>
<sequence length="19" mass="2257">MSVHLKGKMQIFLAKRLKK</sequence>
<evidence type="ECO:0000313" key="2">
    <source>
        <dbReference type="Proteomes" id="UP000242164"/>
    </source>
</evidence>